<dbReference type="RefSeq" id="WP_218824249.1">
    <property type="nucleotide sequence ID" value="NZ_FZOQ01000008.1"/>
</dbReference>
<evidence type="ECO:0000256" key="1">
    <source>
        <dbReference type="SAM" id="Coils"/>
    </source>
</evidence>
<dbReference type="Gene3D" id="3.40.50.2000">
    <property type="entry name" value="Glycogen Phosphorylase B"/>
    <property type="match status" value="1"/>
</dbReference>
<sequence>MTRLSERYSILFVEEPKDPDEAHPQGHVKQVKINDHLTVFTPYIPWHNWPTMCSQYVPLLKKHVDAIEASAFWFYSPYYVHLLKSFNPGKVIYDCMDEHSAFKNASPNLPAYERQLLGRAEVVFTGGRSLYEAKRDLHNNVHCFPSSVDSEHFEKAMDAATEVPEDLQEVKRPVVGYYGVIDERIDMDLLAKTAQLLPDVSLIMIGPFAKIDKKEAAKADNIHYLGKKDYALLPGYLKGMDVAMMPFALNESTRYISPTKTLEYMAALKPIVSTPVRDVVREYKGTVAIEDNATSFAEAIRAYLQETEEQKQSRKKLQAEKIKANSWNKTVEEMERLAFKDQGKGNSQSSPSKRSVPMD</sequence>
<dbReference type="SUPFAM" id="SSF53756">
    <property type="entry name" value="UDP-Glycosyltransferase/glycogen phosphorylase"/>
    <property type="match status" value="1"/>
</dbReference>
<protein>
    <submittedName>
        <fullName evidence="3">Glycosyltransferase involved in cell wall bisynthesis</fullName>
    </submittedName>
</protein>
<dbReference type="PANTHER" id="PTHR12526">
    <property type="entry name" value="GLYCOSYLTRANSFERASE"/>
    <property type="match status" value="1"/>
</dbReference>
<accession>A0A239FF09</accession>
<feature type="compositionally biased region" description="Polar residues" evidence="2">
    <location>
        <begin position="344"/>
        <end position="353"/>
    </location>
</feature>
<keyword evidence="1" id="KW-0175">Coiled coil</keyword>
<evidence type="ECO:0000313" key="3">
    <source>
        <dbReference type="EMBL" id="SNS55351.1"/>
    </source>
</evidence>
<dbReference type="Pfam" id="PF13692">
    <property type="entry name" value="Glyco_trans_1_4"/>
    <property type="match status" value="1"/>
</dbReference>
<keyword evidence="4" id="KW-1185">Reference proteome</keyword>
<dbReference type="EMBL" id="FZOQ01000008">
    <property type="protein sequence ID" value="SNS55351.1"/>
    <property type="molecule type" value="Genomic_DNA"/>
</dbReference>
<dbReference type="Proteomes" id="UP000198432">
    <property type="component" value="Unassembled WGS sequence"/>
</dbReference>
<feature type="region of interest" description="Disordered" evidence="2">
    <location>
        <begin position="338"/>
        <end position="359"/>
    </location>
</feature>
<dbReference type="GO" id="GO:0016740">
    <property type="term" value="F:transferase activity"/>
    <property type="evidence" value="ECO:0007669"/>
    <property type="project" value="UniProtKB-KW"/>
</dbReference>
<name>A0A239FF09_9BACT</name>
<organism evidence="3 4">
    <name type="scientific">Pontibacter ummariensis</name>
    <dbReference type="NCBI Taxonomy" id="1610492"/>
    <lineage>
        <taxon>Bacteria</taxon>
        <taxon>Pseudomonadati</taxon>
        <taxon>Bacteroidota</taxon>
        <taxon>Cytophagia</taxon>
        <taxon>Cytophagales</taxon>
        <taxon>Hymenobacteraceae</taxon>
        <taxon>Pontibacter</taxon>
    </lineage>
</organism>
<evidence type="ECO:0000256" key="2">
    <source>
        <dbReference type="SAM" id="MobiDB-lite"/>
    </source>
</evidence>
<keyword evidence="3" id="KW-0808">Transferase</keyword>
<gene>
    <name evidence="3" type="ORF">SAMN06296052_108153</name>
</gene>
<proteinExistence type="predicted"/>
<evidence type="ECO:0000313" key="4">
    <source>
        <dbReference type="Proteomes" id="UP000198432"/>
    </source>
</evidence>
<reference evidence="4" key="1">
    <citation type="submission" date="2017-06" db="EMBL/GenBank/DDBJ databases">
        <authorList>
            <person name="Varghese N."/>
            <person name="Submissions S."/>
        </authorList>
    </citation>
    <scope>NUCLEOTIDE SEQUENCE [LARGE SCALE GENOMIC DNA]</scope>
    <source>
        <strain evidence="4">NKM1</strain>
    </source>
</reference>
<dbReference type="PANTHER" id="PTHR12526:SF630">
    <property type="entry name" value="GLYCOSYLTRANSFERASE"/>
    <property type="match status" value="1"/>
</dbReference>
<feature type="coiled-coil region" evidence="1">
    <location>
        <begin position="300"/>
        <end position="337"/>
    </location>
</feature>
<dbReference type="AlphaFoldDB" id="A0A239FF09"/>